<comment type="caution">
    <text evidence="3">The sequence shown here is derived from an EMBL/GenBank/DDBJ whole genome shotgun (WGS) entry which is preliminary data.</text>
</comment>
<protein>
    <recommendedName>
        <fullName evidence="2">SpoVT-AbrB domain-containing protein</fullName>
    </recommendedName>
</protein>
<feature type="domain" description="SpoVT-AbrB" evidence="2">
    <location>
        <begin position="11"/>
        <end position="56"/>
    </location>
</feature>
<dbReference type="AlphaFoldDB" id="A0A1F5ZNF7"/>
<evidence type="ECO:0000256" key="1">
    <source>
        <dbReference type="PROSITE-ProRule" id="PRU01076"/>
    </source>
</evidence>
<dbReference type="InterPro" id="IPR037914">
    <property type="entry name" value="SpoVT-AbrB_sf"/>
</dbReference>
<dbReference type="Gene3D" id="2.10.260.10">
    <property type="match status" value="1"/>
</dbReference>
<dbReference type="GO" id="GO:0003677">
    <property type="term" value="F:DNA binding"/>
    <property type="evidence" value="ECO:0007669"/>
    <property type="project" value="UniProtKB-UniRule"/>
</dbReference>
<proteinExistence type="predicted"/>
<reference evidence="3 4" key="1">
    <citation type="journal article" date="2016" name="Nat. Commun.">
        <title>Thousands of microbial genomes shed light on interconnected biogeochemical processes in an aquifer system.</title>
        <authorList>
            <person name="Anantharaman K."/>
            <person name="Brown C.T."/>
            <person name="Hug L.A."/>
            <person name="Sharon I."/>
            <person name="Castelle C.J."/>
            <person name="Probst A.J."/>
            <person name="Thomas B.C."/>
            <person name="Singh A."/>
            <person name="Wilkins M.J."/>
            <person name="Karaoz U."/>
            <person name="Brodie E.L."/>
            <person name="Williams K.H."/>
            <person name="Hubbard S.S."/>
            <person name="Banfield J.F."/>
        </authorList>
    </citation>
    <scope>NUCLEOTIDE SEQUENCE [LARGE SCALE GENOMIC DNA]</scope>
</reference>
<evidence type="ECO:0000313" key="4">
    <source>
        <dbReference type="Proteomes" id="UP000176923"/>
    </source>
</evidence>
<organism evidence="3 4">
    <name type="scientific">Candidatus Gottesmanbacteria bacterium RIFCSPHIGHO2_02_FULL_39_11</name>
    <dbReference type="NCBI Taxonomy" id="1798382"/>
    <lineage>
        <taxon>Bacteria</taxon>
        <taxon>Candidatus Gottesmaniibacteriota</taxon>
    </lineage>
</organism>
<name>A0A1F5ZNF7_9BACT</name>
<dbReference type="PROSITE" id="PS51740">
    <property type="entry name" value="SPOVT_ABRB"/>
    <property type="match status" value="1"/>
</dbReference>
<dbReference type="EMBL" id="MFJL01000029">
    <property type="protein sequence ID" value="OGG14040.1"/>
    <property type="molecule type" value="Genomic_DNA"/>
</dbReference>
<keyword evidence="1" id="KW-0238">DNA-binding</keyword>
<sequence>MNQLTAQNPQEEWLKVLGKGMVTIPKKWRQELGIREGDVVQAKKEGDTVVIQSQVGNNAPYRIYTDSEIDEFLQEDKIPKELSKKAKAELSSFSNP</sequence>
<evidence type="ECO:0000259" key="2">
    <source>
        <dbReference type="PROSITE" id="PS51740"/>
    </source>
</evidence>
<dbReference type="InterPro" id="IPR007159">
    <property type="entry name" value="SpoVT-AbrB_dom"/>
</dbReference>
<dbReference type="STRING" id="1798382.A3D77_00840"/>
<dbReference type="Proteomes" id="UP000176923">
    <property type="component" value="Unassembled WGS sequence"/>
</dbReference>
<accession>A0A1F5ZNF7</accession>
<dbReference type="Pfam" id="PF04014">
    <property type="entry name" value="MazE_antitoxin"/>
    <property type="match status" value="1"/>
</dbReference>
<dbReference type="SMART" id="SM00966">
    <property type="entry name" value="SpoVT_AbrB"/>
    <property type="match status" value="1"/>
</dbReference>
<dbReference type="NCBIfam" id="TIGR01439">
    <property type="entry name" value="lp_hng_hel_AbrB"/>
    <property type="match status" value="1"/>
</dbReference>
<evidence type="ECO:0000313" key="3">
    <source>
        <dbReference type="EMBL" id="OGG14040.1"/>
    </source>
</evidence>
<gene>
    <name evidence="3" type="ORF">A3D77_00840</name>
</gene>
<dbReference type="SUPFAM" id="SSF89447">
    <property type="entry name" value="AbrB/MazE/MraZ-like"/>
    <property type="match status" value="1"/>
</dbReference>